<feature type="domain" description="DNA-directed DNA polymerase family A palm" evidence="6">
    <location>
        <begin position="428"/>
        <end position="653"/>
    </location>
</feature>
<dbReference type="EMBL" id="HACA01012213">
    <property type="protein sequence ID" value="CDW29574.1"/>
    <property type="molecule type" value="Transcribed_RNA"/>
</dbReference>
<dbReference type="GO" id="GO:0006261">
    <property type="term" value="P:DNA-templated DNA replication"/>
    <property type="evidence" value="ECO:0007669"/>
    <property type="project" value="InterPro"/>
</dbReference>
<evidence type="ECO:0000256" key="4">
    <source>
        <dbReference type="ARBA" id="ARBA00022932"/>
    </source>
</evidence>
<feature type="non-terminal residue" evidence="7">
    <location>
        <position position="1"/>
    </location>
</feature>
<proteinExistence type="predicted"/>
<dbReference type="SMART" id="SM00482">
    <property type="entry name" value="POLAc"/>
    <property type="match status" value="1"/>
</dbReference>
<dbReference type="PROSITE" id="PS00447">
    <property type="entry name" value="DNA_POLYMERASE_A"/>
    <property type="match status" value="1"/>
</dbReference>
<dbReference type="Gene3D" id="3.30.70.370">
    <property type="match status" value="1"/>
</dbReference>
<dbReference type="Pfam" id="PF00476">
    <property type="entry name" value="DNA_pol_A"/>
    <property type="match status" value="1"/>
</dbReference>
<dbReference type="InterPro" id="IPR043502">
    <property type="entry name" value="DNA/RNA_pol_sf"/>
</dbReference>
<organism evidence="7">
    <name type="scientific">Lepeophtheirus salmonis</name>
    <name type="common">Salmon louse</name>
    <name type="synonym">Caligus salmonis</name>
    <dbReference type="NCBI Taxonomy" id="72036"/>
    <lineage>
        <taxon>Eukaryota</taxon>
        <taxon>Metazoa</taxon>
        <taxon>Ecdysozoa</taxon>
        <taxon>Arthropoda</taxon>
        <taxon>Crustacea</taxon>
        <taxon>Multicrustacea</taxon>
        <taxon>Hexanauplia</taxon>
        <taxon>Copepoda</taxon>
        <taxon>Siphonostomatoida</taxon>
        <taxon>Caligidae</taxon>
        <taxon>Lepeophtheirus</taxon>
    </lineage>
</organism>
<dbReference type="Gene3D" id="3.30.420.10">
    <property type="entry name" value="Ribonuclease H-like superfamily/Ribonuclease H"/>
    <property type="match status" value="1"/>
</dbReference>
<dbReference type="FunFam" id="1.20.1060.10:FF:000003">
    <property type="entry name" value="Helicase and polymerase-containing protein TEBICHI"/>
    <property type="match status" value="1"/>
</dbReference>
<dbReference type="PANTHER" id="PTHR10133:SF62">
    <property type="entry name" value="DNA POLYMERASE THETA"/>
    <property type="match status" value="1"/>
</dbReference>
<dbReference type="GO" id="GO:0003677">
    <property type="term" value="F:DNA binding"/>
    <property type="evidence" value="ECO:0007669"/>
    <property type="project" value="InterPro"/>
</dbReference>
<dbReference type="AlphaFoldDB" id="A0A0K2TU81"/>
<dbReference type="GO" id="GO:0097681">
    <property type="term" value="P:double-strand break repair via alternative nonhomologous end joining"/>
    <property type="evidence" value="ECO:0007669"/>
    <property type="project" value="TreeGrafter"/>
</dbReference>
<keyword evidence="3" id="KW-0548">Nucleotidyltransferase</keyword>
<dbReference type="Gene3D" id="1.10.150.20">
    <property type="entry name" value="5' to 3' exonuclease, C-terminal subdomain"/>
    <property type="match status" value="1"/>
</dbReference>
<dbReference type="InterPro" id="IPR001098">
    <property type="entry name" value="DNA-dir_DNA_pol_A_palm_dom"/>
</dbReference>
<dbReference type="PANTHER" id="PTHR10133">
    <property type="entry name" value="DNA POLYMERASE I"/>
    <property type="match status" value="1"/>
</dbReference>
<sequence length="693" mass="77933">VSGPLAFSVAVSKHVPNTKNKGIGKIFVKETQKKHQSYLNLITVVSMGLVIDGVSFSWDLNSDTYFLSLNSNHSNPNDTICPPTQDSRISILERLELLRNIFSNLKHFVSFDIKDQLKVLFLGTGIWLKTNGETIIKDPKVASWLLNPGGKEKTLSSLIMEFSPMFAPILNTIGSHKGSGSISLFKESTNSSRSRSLTEVLLSKHLMLDMEKVIISNGLQKSFIEVEMPAILSFLAMELNGVGFSEEESILQKDLIIKRMEELEKMAYKLAGRNFSLTSSDDLIKILYFELKLPPNGTNISARKAVLSTNKETLIKLKKYHKLPEIILEWRKLNASVTRVVFPMQRAKSRHKGLEMDRIYTIVLTNTSTGRISLVEPNIQNIPKDFEIDIKNSSFHEHSFRMSSDKTLESVAQFLNSDVSSHETYKVSMRHSIIASQDSLIIAADYSQLELRILAHLCGDIKLKNILNNGQDVFRLIGSKWKRKDATEITDNERQEAKKMCYGILYGIGCKALGEQLEVTEEEASIFMSDFKDTFPQIRSFIDTTIRNCREKGFVQTMTGRRRYLPNISASKGDPSASYIISHAERQAVNTTIQGSAADLVKMAMININSNLTQLYMDYTAPLRAEAHRTPLKGGFFILQIHDELLYEVASKCVSDVARIIKNGMEKTCKLSVATPVNIKVGPSWGTLRTYTF</sequence>
<dbReference type="OrthoDB" id="2320933at2759"/>
<dbReference type="PRINTS" id="PR00868">
    <property type="entry name" value="DNAPOLI"/>
</dbReference>
<evidence type="ECO:0000256" key="2">
    <source>
        <dbReference type="ARBA" id="ARBA00022679"/>
    </source>
</evidence>
<dbReference type="FunFam" id="1.10.150.20:FF:000070">
    <property type="entry name" value="DNA polymerase I, putative"/>
    <property type="match status" value="1"/>
</dbReference>
<dbReference type="SUPFAM" id="SSF56672">
    <property type="entry name" value="DNA/RNA polymerases"/>
    <property type="match status" value="1"/>
</dbReference>
<evidence type="ECO:0000313" key="7">
    <source>
        <dbReference type="EMBL" id="CDW29574.1"/>
    </source>
</evidence>
<dbReference type="InterPro" id="IPR036397">
    <property type="entry name" value="RNaseH_sf"/>
</dbReference>
<reference evidence="7" key="1">
    <citation type="submission" date="2014-05" db="EMBL/GenBank/DDBJ databases">
        <authorList>
            <person name="Chronopoulou M."/>
        </authorList>
    </citation>
    <scope>NUCLEOTIDE SEQUENCE</scope>
    <source>
        <tissue evidence="7">Whole organism</tissue>
    </source>
</reference>
<comment type="catalytic activity">
    <reaction evidence="5">
        <text>DNA(n) + a 2'-deoxyribonucleoside 5'-triphosphate = DNA(n+1) + diphosphate</text>
        <dbReference type="Rhea" id="RHEA:22508"/>
        <dbReference type="Rhea" id="RHEA-COMP:17339"/>
        <dbReference type="Rhea" id="RHEA-COMP:17340"/>
        <dbReference type="ChEBI" id="CHEBI:33019"/>
        <dbReference type="ChEBI" id="CHEBI:61560"/>
        <dbReference type="ChEBI" id="CHEBI:173112"/>
        <dbReference type="EC" id="2.7.7.7"/>
    </reaction>
</comment>
<protein>
    <recommendedName>
        <fullName evidence="1">DNA-directed DNA polymerase</fullName>
        <ecNumber evidence="1">2.7.7.7</ecNumber>
    </recommendedName>
</protein>
<dbReference type="EC" id="2.7.7.7" evidence="1"/>
<dbReference type="GO" id="GO:0003887">
    <property type="term" value="F:DNA-directed DNA polymerase activity"/>
    <property type="evidence" value="ECO:0007669"/>
    <property type="project" value="UniProtKB-KW"/>
</dbReference>
<dbReference type="CDD" id="cd08638">
    <property type="entry name" value="DNA_pol_A_theta"/>
    <property type="match status" value="1"/>
</dbReference>
<keyword evidence="2" id="KW-0808">Transferase</keyword>
<dbReference type="Gene3D" id="1.20.1060.10">
    <property type="entry name" value="Taq DNA Polymerase, Chain T, domain 4"/>
    <property type="match status" value="1"/>
</dbReference>
<evidence type="ECO:0000259" key="6">
    <source>
        <dbReference type="SMART" id="SM00482"/>
    </source>
</evidence>
<evidence type="ECO:0000256" key="5">
    <source>
        <dbReference type="ARBA" id="ARBA00049244"/>
    </source>
</evidence>
<accession>A0A0K2TU81</accession>
<evidence type="ECO:0000256" key="1">
    <source>
        <dbReference type="ARBA" id="ARBA00012417"/>
    </source>
</evidence>
<dbReference type="InterPro" id="IPR019760">
    <property type="entry name" value="DNA-dir_DNA_pol_A_CS"/>
</dbReference>
<keyword evidence="4" id="KW-0239">DNA-directed DNA polymerase</keyword>
<name>A0A0K2TU81_LEPSM</name>
<dbReference type="InterPro" id="IPR002298">
    <property type="entry name" value="DNA_polymerase_A"/>
</dbReference>
<evidence type="ECO:0000256" key="3">
    <source>
        <dbReference type="ARBA" id="ARBA00022695"/>
    </source>
</evidence>